<keyword evidence="4 13" id="KW-0732">Signal</keyword>
<accession>A0A6A4VKC2</accession>
<evidence type="ECO:0000256" key="13">
    <source>
        <dbReference type="SAM" id="SignalP"/>
    </source>
</evidence>
<evidence type="ECO:0000256" key="7">
    <source>
        <dbReference type="ARBA" id="ARBA00023034"/>
    </source>
</evidence>
<comment type="subcellular location">
    <subcellularLocation>
        <location evidence="11">Endomembrane system</location>
        <topology evidence="11">Single-pass type I membrane protein</topology>
    </subcellularLocation>
    <subcellularLocation>
        <location evidence="1">Golgi apparatus membrane</location>
        <topology evidence="1">Single-pass membrane protein</topology>
    </subcellularLocation>
</comment>
<name>A0A6A4VKC2_AMPAM</name>
<keyword evidence="3" id="KW-0479">Metal-binding</keyword>
<evidence type="ECO:0000256" key="12">
    <source>
        <dbReference type="SAM" id="Phobius"/>
    </source>
</evidence>
<dbReference type="EMBL" id="VIIS01001684">
    <property type="protein sequence ID" value="KAF0294505.1"/>
    <property type="molecule type" value="Genomic_DNA"/>
</dbReference>
<organism evidence="15 16">
    <name type="scientific">Amphibalanus amphitrite</name>
    <name type="common">Striped barnacle</name>
    <name type="synonym">Balanus amphitrite</name>
    <dbReference type="NCBI Taxonomy" id="1232801"/>
    <lineage>
        <taxon>Eukaryota</taxon>
        <taxon>Metazoa</taxon>
        <taxon>Ecdysozoa</taxon>
        <taxon>Arthropoda</taxon>
        <taxon>Crustacea</taxon>
        <taxon>Multicrustacea</taxon>
        <taxon>Cirripedia</taxon>
        <taxon>Thoracica</taxon>
        <taxon>Thoracicalcarea</taxon>
        <taxon>Balanomorpha</taxon>
        <taxon>Balanoidea</taxon>
        <taxon>Balanidae</taxon>
        <taxon>Amphibalaninae</taxon>
        <taxon>Amphibalanus</taxon>
    </lineage>
</organism>
<dbReference type="InterPro" id="IPR051136">
    <property type="entry name" value="Intracellular_Lectin-GPT"/>
</dbReference>
<evidence type="ECO:0000256" key="3">
    <source>
        <dbReference type="ARBA" id="ARBA00022723"/>
    </source>
</evidence>
<dbReference type="Pfam" id="PF03388">
    <property type="entry name" value="Lectin_leg-like"/>
    <property type="match status" value="1"/>
</dbReference>
<dbReference type="GO" id="GO:0000139">
    <property type="term" value="C:Golgi membrane"/>
    <property type="evidence" value="ECO:0007669"/>
    <property type="project" value="UniProtKB-SubCell"/>
</dbReference>
<feature type="signal peptide" evidence="13">
    <location>
        <begin position="1"/>
        <end position="21"/>
    </location>
</feature>
<keyword evidence="10" id="KW-0325">Glycoprotein</keyword>
<evidence type="ECO:0000256" key="11">
    <source>
        <dbReference type="ARBA" id="ARBA00046288"/>
    </source>
</evidence>
<comment type="caution">
    <text evidence="15">The sequence shown here is derived from an EMBL/GenBank/DDBJ whole genome shotgun (WGS) entry which is preliminary data.</text>
</comment>
<dbReference type="SUPFAM" id="SSF49899">
    <property type="entry name" value="Concanavalin A-like lectins/glucanases"/>
    <property type="match status" value="1"/>
</dbReference>
<evidence type="ECO:0000256" key="8">
    <source>
        <dbReference type="ARBA" id="ARBA00023136"/>
    </source>
</evidence>
<reference evidence="15 16" key="1">
    <citation type="submission" date="2019-07" db="EMBL/GenBank/DDBJ databases">
        <title>Draft genome assembly of a fouling barnacle, Amphibalanus amphitrite (Darwin, 1854): The first reference genome for Thecostraca.</title>
        <authorList>
            <person name="Kim W."/>
        </authorList>
    </citation>
    <scope>NUCLEOTIDE SEQUENCE [LARGE SCALE GENOMIC DNA]</scope>
    <source>
        <strain evidence="15">SNU_AA5</strain>
        <tissue evidence="15">Soma without cirri and trophi</tissue>
    </source>
</reference>
<keyword evidence="7" id="KW-0333">Golgi apparatus</keyword>
<dbReference type="PANTHER" id="PTHR12223">
    <property type="entry name" value="VESICULAR MANNOSE-BINDING LECTIN"/>
    <property type="match status" value="1"/>
</dbReference>
<keyword evidence="2 12" id="KW-0812">Transmembrane</keyword>
<dbReference type="GO" id="GO:0005537">
    <property type="term" value="F:D-mannose binding"/>
    <property type="evidence" value="ECO:0007669"/>
    <property type="project" value="TreeGrafter"/>
</dbReference>
<keyword evidence="8 12" id="KW-0472">Membrane</keyword>
<evidence type="ECO:0000256" key="4">
    <source>
        <dbReference type="ARBA" id="ARBA00022729"/>
    </source>
</evidence>
<dbReference type="GO" id="GO:0005789">
    <property type="term" value="C:endoplasmic reticulum membrane"/>
    <property type="evidence" value="ECO:0007669"/>
    <property type="project" value="TreeGrafter"/>
</dbReference>
<feature type="domain" description="L-type lectin-like" evidence="14">
    <location>
        <begin position="27"/>
        <end position="255"/>
    </location>
</feature>
<proteinExistence type="predicted"/>
<feature type="chain" id="PRO_5025640512" evidence="13">
    <location>
        <begin position="22"/>
        <end position="332"/>
    </location>
</feature>
<dbReference type="Proteomes" id="UP000440578">
    <property type="component" value="Unassembled WGS sequence"/>
</dbReference>
<evidence type="ECO:0000313" key="16">
    <source>
        <dbReference type="Proteomes" id="UP000440578"/>
    </source>
</evidence>
<dbReference type="InterPro" id="IPR013320">
    <property type="entry name" value="ConA-like_dom_sf"/>
</dbReference>
<protein>
    <submittedName>
        <fullName evidence="15">Vesicular integral-membrane protein VIP36</fullName>
    </submittedName>
</protein>
<feature type="transmembrane region" description="Helical" evidence="12">
    <location>
        <begin position="299"/>
        <end position="321"/>
    </location>
</feature>
<sequence>MYLSLTIAFLSIVSFPQFASSTWNTNEYMKRENSLIRPFHGSGSSLNNWELRGSAFASDTFIRLTPDARSMQGGLWNRHPCYSRNWEMEVHFKVFGSGKDLFGDGFAIWYVRDPSTCPGGAHCSVFGSNDYFVGLGVILDTYNNYNGVHNHEHPYISAMVNNGTLHYDHDRDGTHTQVAGCSAKFRGREHDTYVKIKYADDTVTVYTDVENRRAWSQCLTAPGIILPTGYYFGITAATGDLTDTHEIYSVRVYDLDSPDQDPAVNKERANVLPSASFFEAPRDHVDDPKPSMMSGFKKLFLILVGVIVVCGAIFIGGIFYVKQNEHSRKRLY</sequence>
<evidence type="ECO:0000256" key="5">
    <source>
        <dbReference type="ARBA" id="ARBA00022734"/>
    </source>
</evidence>
<evidence type="ECO:0000256" key="1">
    <source>
        <dbReference type="ARBA" id="ARBA00004194"/>
    </source>
</evidence>
<dbReference type="PROSITE" id="PS51328">
    <property type="entry name" value="L_LECTIN_LIKE"/>
    <property type="match status" value="1"/>
</dbReference>
<dbReference type="GO" id="GO:0006888">
    <property type="term" value="P:endoplasmic reticulum to Golgi vesicle-mediated transport"/>
    <property type="evidence" value="ECO:0007669"/>
    <property type="project" value="TreeGrafter"/>
</dbReference>
<dbReference type="GO" id="GO:0005793">
    <property type="term" value="C:endoplasmic reticulum-Golgi intermediate compartment"/>
    <property type="evidence" value="ECO:0007669"/>
    <property type="project" value="TreeGrafter"/>
</dbReference>
<keyword evidence="6 12" id="KW-1133">Transmembrane helix</keyword>
<evidence type="ECO:0000256" key="9">
    <source>
        <dbReference type="ARBA" id="ARBA00023157"/>
    </source>
</evidence>
<evidence type="ECO:0000256" key="10">
    <source>
        <dbReference type="ARBA" id="ARBA00023180"/>
    </source>
</evidence>
<evidence type="ECO:0000313" key="15">
    <source>
        <dbReference type="EMBL" id="KAF0294505.1"/>
    </source>
</evidence>
<evidence type="ECO:0000256" key="2">
    <source>
        <dbReference type="ARBA" id="ARBA00022692"/>
    </source>
</evidence>
<evidence type="ECO:0000259" key="14">
    <source>
        <dbReference type="PROSITE" id="PS51328"/>
    </source>
</evidence>
<keyword evidence="5" id="KW-0430">Lectin</keyword>
<evidence type="ECO:0000256" key="6">
    <source>
        <dbReference type="ARBA" id="ARBA00022989"/>
    </source>
</evidence>
<dbReference type="AlphaFoldDB" id="A0A6A4VKC2"/>
<dbReference type="FunFam" id="2.60.120.200:FF:000017">
    <property type="entry name" value="Vesicular integral-membrane protein VIP36"/>
    <property type="match status" value="1"/>
</dbReference>
<keyword evidence="16" id="KW-1185">Reference proteome</keyword>
<dbReference type="GO" id="GO:0046872">
    <property type="term" value="F:metal ion binding"/>
    <property type="evidence" value="ECO:0007669"/>
    <property type="project" value="UniProtKB-KW"/>
</dbReference>
<dbReference type="GO" id="GO:0030134">
    <property type="term" value="C:COPII-coated ER to Golgi transport vesicle"/>
    <property type="evidence" value="ECO:0007669"/>
    <property type="project" value="TreeGrafter"/>
</dbReference>
<dbReference type="PANTHER" id="PTHR12223:SF45">
    <property type="entry name" value="RE50040P"/>
    <property type="match status" value="1"/>
</dbReference>
<gene>
    <name evidence="15" type="primary">LMAN2_0</name>
    <name evidence="15" type="ORF">FJT64_007866</name>
</gene>
<dbReference type="OrthoDB" id="270293at2759"/>
<dbReference type="Gene3D" id="2.60.120.200">
    <property type="match status" value="1"/>
</dbReference>
<keyword evidence="9" id="KW-1015">Disulfide bond</keyword>
<dbReference type="InterPro" id="IPR005052">
    <property type="entry name" value="Lectin_leg"/>
</dbReference>